<evidence type="ECO:0000313" key="3">
    <source>
        <dbReference type="Proteomes" id="UP000639772"/>
    </source>
</evidence>
<organism evidence="2 3">
    <name type="scientific">Vanilla planifolia</name>
    <name type="common">Vanilla</name>
    <dbReference type="NCBI Taxonomy" id="51239"/>
    <lineage>
        <taxon>Eukaryota</taxon>
        <taxon>Viridiplantae</taxon>
        <taxon>Streptophyta</taxon>
        <taxon>Embryophyta</taxon>
        <taxon>Tracheophyta</taxon>
        <taxon>Spermatophyta</taxon>
        <taxon>Magnoliopsida</taxon>
        <taxon>Liliopsida</taxon>
        <taxon>Asparagales</taxon>
        <taxon>Orchidaceae</taxon>
        <taxon>Vanilloideae</taxon>
        <taxon>Vanilleae</taxon>
        <taxon>Vanilla</taxon>
    </lineage>
</organism>
<evidence type="ECO:0000313" key="2">
    <source>
        <dbReference type="EMBL" id="KAG0486774.1"/>
    </source>
</evidence>
<evidence type="ECO:0000256" key="1">
    <source>
        <dbReference type="SAM" id="MobiDB-lite"/>
    </source>
</evidence>
<proteinExistence type="predicted"/>
<gene>
    <name evidence="2" type="ORF">HPP92_008869</name>
</gene>
<feature type="region of interest" description="Disordered" evidence="1">
    <location>
        <begin position="22"/>
        <end position="47"/>
    </location>
</feature>
<dbReference type="Proteomes" id="UP000639772">
    <property type="component" value="Unassembled WGS sequence"/>
</dbReference>
<dbReference type="AlphaFoldDB" id="A0A835V460"/>
<comment type="caution">
    <text evidence="2">The sequence shown here is derived from an EMBL/GenBank/DDBJ whole genome shotgun (WGS) entry which is preliminary data.</text>
</comment>
<name>A0A835V460_VANPL</name>
<dbReference type="EMBL" id="JADCNM010000004">
    <property type="protein sequence ID" value="KAG0486774.1"/>
    <property type="molecule type" value="Genomic_DNA"/>
</dbReference>
<accession>A0A835V460</accession>
<protein>
    <submittedName>
        <fullName evidence="2">Uncharacterized protein</fullName>
    </submittedName>
</protein>
<sequence length="121" mass="13512">MEGGQSGLQRWRKMQALIAKPEAARGRRSRAGVDAARDKRSGGFGLRQGAASEARIRCGLSRETRDCREFCGEEITSQLRCHSGKVWGEIWQGEAHTLVLTLCVDVKQAQQQITVDREQQD</sequence>
<reference evidence="2 3" key="1">
    <citation type="journal article" date="2020" name="Nat. Food">
        <title>A phased Vanilla planifolia genome enables genetic improvement of flavour and production.</title>
        <authorList>
            <person name="Hasing T."/>
            <person name="Tang H."/>
            <person name="Brym M."/>
            <person name="Khazi F."/>
            <person name="Huang T."/>
            <person name="Chambers A.H."/>
        </authorList>
    </citation>
    <scope>NUCLEOTIDE SEQUENCE [LARGE SCALE GENOMIC DNA]</scope>
    <source>
        <tissue evidence="2">Leaf</tissue>
    </source>
</reference>